<keyword evidence="2 6" id="KW-0732">Signal</keyword>
<dbReference type="InterPro" id="IPR006059">
    <property type="entry name" value="SBP"/>
</dbReference>
<keyword evidence="1" id="KW-1003">Cell membrane</keyword>
<dbReference type="InterPro" id="IPR050490">
    <property type="entry name" value="Bact_solute-bd_prot1"/>
</dbReference>
<evidence type="ECO:0000256" key="5">
    <source>
        <dbReference type="ARBA" id="ARBA00023288"/>
    </source>
</evidence>
<dbReference type="Proteomes" id="UP000295416">
    <property type="component" value="Unassembled WGS sequence"/>
</dbReference>
<dbReference type="Gene3D" id="3.40.190.10">
    <property type="entry name" value="Periplasmic binding protein-like II"/>
    <property type="match status" value="2"/>
</dbReference>
<feature type="chain" id="PRO_5020956669" evidence="6">
    <location>
        <begin position="22"/>
        <end position="551"/>
    </location>
</feature>
<dbReference type="OrthoDB" id="2495637at2"/>
<proteinExistence type="predicted"/>
<evidence type="ECO:0000256" key="3">
    <source>
        <dbReference type="ARBA" id="ARBA00023136"/>
    </source>
</evidence>
<keyword evidence="5" id="KW-0449">Lipoprotein</keyword>
<sequence length="551" mass="61609">MKKGFKLALSLLLLFALTSLAACNNDSKTDASKDGKSVTLTILHNWNGSAASAPKDPLNNPVAKKIKEETGVTVKFTYAKKSEVETANEAFATGNLPDIYDGPAWGGEAQVLLKAANEGQLVDLTKYLDKYPNLKKFTKKENMSQTLYDTVFKKQKNGQYFLTEQYPKTKADIQDWLYGLYVRKDIAKKLGIDPQSVKTKEDLYNFLVKIKNANLKTADGKSIFPLGSYGNGFALGIMSQYFAPIPGDTGWMISDSGKAKMNFMTKNWDEYTMYMRKLLKEGLLDPKSFTQSGPAAQEKITQGRYAVVPTQFPQLYVSERQFVKDNPDKNFVPLGPIKDINGNQYKTVFNVQGSQLIAIPKSSKNVDAALKVLNYLASDEGYILTHFGIKGVHYDMVNGKPKAKKEWVDKLQDDPKALTDLGIGGPYADLSGFYRDYSLAGGPYGYQYNKRYDVQNEFTKIMRPDGIKASKGKDAGAFVQDSKYYDQLKPIFDTIGDVWRQAVYAESDQKAEEILNQTRKALKDAGIDKVTKKINKEVQNGTNFVRYTTPN</sequence>
<dbReference type="SUPFAM" id="SSF53850">
    <property type="entry name" value="Periplasmic binding protein-like II"/>
    <property type="match status" value="1"/>
</dbReference>
<evidence type="ECO:0000313" key="7">
    <source>
        <dbReference type="EMBL" id="TCP21340.1"/>
    </source>
</evidence>
<dbReference type="RefSeq" id="WP_132747789.1">
    <property type="nucleotide sequence ID" value="NZ_SLXK01000043.1"/>
</dbReference>
<organism evidence="7 8">
    <name type="scientific">Scopulibacillus darangshiensis</name>
    <dbReference type="NCBI Taxonomy" id="442528"/>
    <lineage>
        <taxon>Bacteria</taxon>
        <taxon>Bacillati</taxon>
        <taxon>Bacillota</taxon>
        <taxon>Bacilli</taxon>
        <taxon>Bacillales</taxon>
        <taxon>Sporolactobacillaceae</taxon>
        <taxon>Scopulibacillus</taxon>
    </lineage>
</organism>
<evidence type="ECO:0000256" key="1">
    <source>
        <dbReference type="ARBA" id="ARBA00022475"/>
    </source>
</evidence>
<name>A0A4R2NIW0_9BACL</name>
<dbReference type="PANTHER" id="PTHR43649:SF33">
    <property type="entry name" value="POLYGALACTURONAN_RHAMNOGALACTURONAN-BINDING PROTEIN YTCQ"/>
    <property type="match status" value="1"/>
</dbReference>
<evidence type="ECO:0000256" key="6">
    <source>
        <dbReference type="SAM" id="SignalP"/>
    </source>
</evidence>
<accession>A0A4R2NIW0</accession>
<comment type="caution">
    <text evidence="7">The sequence shown here is derived from an EMBL/GenBank/DDBJ whole genome shotgun (WGS) entry which is preliminary data.</text>
</comment>
<evidence type="ECO:0000256" key="4">
    <source>
        <dbReference type="ARBA" id="ARBA00023139"/>
    </source>
</evidence>
<keyword evidence="8" id="KW-1185">Reference proteome</keyword>
<keyword evidence="4" id="KW-0564">Palmitate</keyword>
<evidence type="ECO:0000256" key="2">
    <source>
        <dbReference type="ARBA" id="ARBA00022729"/>
    </source>
</evidence>
<gene>
    <name evidence="7" type="ORF">EV207_14317</name>
</gene>
<protein>
    <submittedName>
        <fullName evidence="7">Carbohydrate ABC transporter substrate-binding protein (CUT1 family)</fullName>
    </submittedName>
</protein>
<dbReference type="PANTHER" id="PTHR43649">
    <property type="entry name" value="ARABINOSE-BINDING PROTEIN-RELATED"/>
    <property type="match status" value="1"/>
</dbReference>
<dbReference type="Pfam" id="PF01547">
    <property type="entry name" value="SBP_bac_1"/>
    <property type="match status" value="1"/>
</dbReference>
<dbReference type="PROSITE" id="PS51257">
    <property type="entry name" value="PROKAR_LIPOPROTEIN"/>
    <property type="match status" value="1"/>
</dbReference>
<dbReference type="EMBL" id="SLXK01000043">
    <property type="protein sequence ID" value="TCP21340.1"/>
    <property type="molecule type" value="Genomic_DNA"/>
</dbReference>
<feature type="signal peptide" evidence="6">
    <location>
        <begin position="1"/>
        <end position="21"/>
    </location>
</feature>
<dbReference type="AlphaFoldDB" id="A0A4R2NIW0"/>
<evidence type="ECO:0000313" key="8">
    <source>
        <dbReference type="Proteomes" id="UP000295416"/>
    </source>
</evidence>
<reference evidence="7 8" key="1">
    <citation type="submission" date="2019-03" db="EMBL/GenBank/DDBJ databases">
        <title>Genomic Encyclopedia of Type Strains, Phase IV (KMG-IV): sequencing the most valuable type-strain genomes for metagenomic binning, comparative biology and taxonomic classification.</title>
        <authorList>
            <person name="Goeker M."/>
        </authorList>
    </citation>
    <scope>NUCLEOTIDE SEQUENCE [LARGE SCALE GENOMIC DNA]</scope>
    <source>
        <strain evidence="7 8">DSM 19377</strain>
    </source>
</reference>
<keyword evidence="3" id="KW-0472">Membrane</keyword>